<gene>
    <name evidence="3" type="ORF">GPUH_LOCUS20963</name>
</gene>
<dbReference type="GO" id="GO:0007264">
    <property type="term" value="P:small GTPase-mediated signal transduction"/>
    <property type="evidence" value="ECO:0007669"/>
    <property type="project" value="TreeGrafter"/>
</dbReference>
<reference evidence="3 4" key="2">
    <citation type="submission" date="2018-11" db="EMBL/GenBank/DDBJ databases">
        <authorList>
            <consortium name="Pathogen Informatics"/>
        </authorList>
    </citation>
    <scope>NUCLEOTIDE SEQUENCE [LARGE SCALE GENOMIC DNA]</scope>
</reference>
<dbReference type="OrthoDB" id="79452at2759"/>
<evidence type="ECO:0000256" key="1">
    <source>
        <dbReference type="ARBA" id="ARBA00022468"/>
    </source>
</evidence>
<dbReference type="AlphaFoldDB" id="A0A183EJ22"/>
<reference evidence="5" key="1">
    <citation type="submission" date="2016-06" db="UniProtKB">
        <authorList>
            <consortium name="WormBaseParasite"/>
        </authorList>
    </citation>
    <scope>IDENTIFICATION</scope>
</reference>
<dbReference type="WBParaSite" id="GPUH_0002098801-mRNA-1">
    <property type="protein sequence ID" value="GPUH_0002098801-mRNA-1"/>
    <property type="gene ID" value="GPUH_0002098801"/>
</dbReference>
<dbReference type="InterPro" id="IPR008936">
    <property type="entry name" value="Rho_GTPase_activation_prot"/>
</dbReference>
<proteinExistence type="predicted"/>
<protein>
    <submittedName>
        <fullName evidence="5">Rho-GAP domain-containing protein</fullName>
    </submittedName>
</protein>
<keyword evidence="4" id="KW-1185">Reference proteome</keyword>
<dbReference type="InterPro" id="IPR000198">
    <property type="entry name" value="RhoGAP_dom"/>
</dbReference>
<feature type="domain" description="Rho-GAP" evidence="2">
    <location>
        <begin position="190"/>
        <end position="231"/>
    </location>
</feature>
<dbReference type="Proteomes" id="UP000271098">
    <property type="component" value="Unassembled WGS sequence"/>
</dbReference>
<name>A0A183EJ22_9BILA</name>
<dbReference type="SUPFAM" id="SSF48350">
    <property type="entry name" value="GTPase activation domain, GAP"/>
    <property type="match status" value="2"/>
</dbReference>
<sequence>VGIFPSDCVKVFDGKTVQSTDQQVCSSASSAAVTALNGDACDAAAASSALTNEKTIKTKLSPRRNRSLVRALLHRHAQRQAPPVFGTDLIEYLRKTGDDVPIILKKCVEAIEMHGIVTGVYRQCGIQSNIQKLSPRRNRSLVRALLHRHAQRQAPPVFGTDLIEYLRKTGDDGQLLRLLCYQIYFELHKSPVEAFAVPIILKKCVEAIEMHGIVTGVYRQCGIQSNIQKLR</sequence>
<dbReference type="PANTHER" id="PTHR15729">
    <property type="entry name" value="CDC42 GTPASE-ACTIVATING PROTEIN"/>
    <property type="match status" value="1"/>
</dbReference>
<dbReference type="Gene3D" id="1.10.555.10">
    <property type="entry name" value="Rho GTPase activation protein"/>
    <property type="match status" value="2"/>
</dbReference>
<evidence type="ECO:0000313" key="4">
    <source>
        <dbReference type="Proteomes" id="UP000271098"/>
    </source>
</evidence>
<evidence type="ECO:0000259" key="2">
    <source>
        <dbReference type="PROSITE" id="PS50238"/>
    </source>
</evidence>
<evidence type="ECO:0000313" key="5">
    <source>
        <dbReference type="WBParaSite" id="GPUH_0002098801-mRNA-1"/>
    </source>
</evidence>
<keyword evidence="1" id="KW-0343">GTPase activation</keyword>
<evidence type="ECO:0000313" key="3">
    <source>
        <dbReference type="EMBL" id="VDN37209.1"/>
    </source>
</evidence>
<dbReference type="GO" id="GO:0005096">
    <property type="term" value="F:GTPase activator activity"/>
    <property type="evidence" value="ECO:0007669"/>
    <property type="project" value="UniProtKB-KW"/>
</dbReference>
<dbReference type="InterPro" id="IPR051576">
    <property type="entry name" value="PX-Rho_GAP"/>
</dbReference>
<dbReference type="PANTHER" id="PTHR15729:SF10">
    <property type="entry name" value="GTPASE-ACTIVATING PROTEIN CDGAPR"/>
    <property type="match status" value="1"/>
</dbReference>
<organism evidence="5">
    <name type="scientific">Gongylonema pulchrum</name>
    <dbReference type="NCBI Taxonomy" id="637853"/>
    <lineage>
        <taxon>Eukaryota</taxon>
        <taxon>Metazoa</taxon>
        <taxon>Ecdysozoa</taxon>
        <taxon>Nematoda</taxon>
        <taxon>Chromadorea</taxon>
        <taxon>Rhabditida</taxon>
        <taxon>Spirurina</taxon>
        <taxon>Spiruromorpha</taxon>
        <taxon>Spiruroidea</taxon>
        <taxon>Gongylonematidae</taxon>
        <taxon>Gongylonema</taxon>
    </lineage>
</organism>
<dbReference type="EMBL" id="UYRT01091554">
    <property type="protein sequence ID" value="VDN37209.1"/>
    <property type="molecule type" value="Genomic_DNA"/>
</dbReference>
<dbReference type="PROSITE" id="PS50238">
    <property type="entry name" value="RHOGAP"/>
    <property type="match status" value="1"/>
</dbReference>
<accession>A0A183EJ22</accession>